<dbReference type="InterPro" id="IPR008271">
    <property type="entry name" value="Ser/Thr_kinase_AS"/>
</dbReference>
<name>A0ABY9DTY8_VITVI</name>
<organism evidence="2 3">
    <name type="scientific">Vitis vinifera</name>
    <name type="common">Grape</name>
    <dbReference type="NCBI Taxonomy" id="29760"/>
    <lineage>
        <taxon>Eukaryota</taxon>
        <taxon>Viridiplantae</taxon>
        <taxon>Streptophyta</taxon>
        <taxon>Embryophyta</taxon>
        <taxon>Tracheophyta</taxon>
        <taxon>Spermatophyta</taxon>
        <taxon>Magnoliopsida</taxon>
        <taxon>eudicotyledons</taxon>
        <taxon>Gunneridae</taxon>
        <taxon>Pentapetalae</taxon>
        <taxon>rosids</taxon>
        <taxon>Vitales</taxon>
        <taxon>Vitaceae</taxon>
        <taxon>Viteae</taxon>
        <taxon>Vitis</taxon>
    </lineage>
</organism>
<accession>A0ABY9DTY8</accession>
<proteinExistence type="predicted"/>
<keyword evidence="3" id="KW-1185">Reference proteome</keyword>
<dbReference type="InterPro" id="IPR000719">
    <property type="entry name" value="Prot_kinase_dom"/>
</dbReference>
<dbReference type="PANTHER" id="PTHR24092:SF19">
    <property type="entry name" value="PHOSPHOLIPID-TRANSPORTING ATPASE"/>
    <property type="match status" value="1"/>
</dbReference>
<dbReference type="Gene3D" id="1.10.510.10">
    <property type="entry name" value="Transferase(Phosphotransferase) domain 1"/>
    <property type="match status" value="1"/>
</dbReference>
<dbReference type="InterPro" id="IPR011009">
    <property type="entry name" value="Kinase-like_dom_sf"/>
</dbReference>
<evidence type="ECO:0000313" key="3">
    <source>
        <dbReference type="Proteomes" id="UP001227230"/>
    </source>
</evidence>
<feature type="domain" description="Protein kinase" evidence="1">
    <location>
        <begin position="1"/>
        <end position="219"/>
    </location>
</feature>
<dbReference type="EMBL" id="CP126665">
    <property type="protein sequence ID" value="WKA11135.1"/>
    <property type="molecule type" value="Genomic_DNA"/>
</dbReference>
<gene>
    <name evidence="2" type="ORF">VitviT2T_028664</name>
</gene>
<evidence type="ECO:0000313" key="2">
    <source>
        <dbReference type="EMBL" id="WKA11135.1"/>
    </source>
</evidence>
<protein>
    <recommendedName>
        <fullName evidence="1">Protein kinase domain-containing protein</fullName>
    </recommendedName>
</protein>
<sequence length="219" mass="24974">MNTQNLNSVSLQSISKTNSALIPNQSNLHSAQVVRYTFISGLIDTMFRLMMQSRKYSCQMLAVQIGSLMEDDFNMNGDSSVQLLVAAHAVNNAQAIIMALLEEYENILDKRPRFYVAEIVIGLEYLHCLGMVYRDLKPENVILQNEGPWYELLVIPLRFELLCSTIIPIFIKVSLDLVKSLYAKFIDWDNQMIDPERSTPSHVTNTTINKDLGQVEHIF</sequence>
<dbReference type="PROSITE" id="PS50011">
    <property type="entry name" value="PROTEIN_KINASE_DOM"/>
    <property type="match status" value="1"/>
</dbReference>
<dbReference type="PANTHER" id="PTHR24092">
    <property type="entry name" value="PROBABLE PHOSPHOLIPID-TRANSPORTING ATPASE"/>
    <property type="match status" value="1"/>
</dbReference>
<reference evidence="2 3" key="1">
    <citation type="journal article" date="2023" name="Hortic Res">
        <title>The complete reference genome for grapevine (Vitis vinifera L.) genetics and breeding.</title>
        <authorList>
            <person name="Shi X."/>
            <person name="Cao S."/>
            <person name="Wang X."/>
            <person name="Huang S."/>
            <person name="Wang Y."/>
            <person name="Liu Z."/>
            <person name="Liu W."/>
            <person name="Leng X."/>
            <person name="Peng Y."/>
            <person name="Wang N."/>
            <person name="Wang Y."/>
            <person name="Ma Z."/>
            <person name="Xu X."/>
            <person name="Zhang F."/>
            <person name="Xue H."/>
            <person name="Zhong H."/>
            <person name="Wang Y."/>
            <person name="Zhang K."/>
            <person name="Velt A."/>
            <person name="Avia K."/>
            <person name="Holtgrawe D."/>
            <person name="Grimplet J."/>
            <person name="Matus J.T."/>
            <person name="Ware D."/>
            <person name="Wu X."/>
            <person name="Wang H."/>
            <person name="Liu C."/>
            <person name="Fang Y."/>
            <person name="Rustenholz C."/>
            <person name="Cheng Z."/>
            <person name="Xiao H."/>
            <person name="Zhou Y."/>
        </authorList>
    </citation>
    <scope>NUCLEOTIDE SEQUENCE [LARGE SCALE GENOMIC DNA]</scope>
    <source>
        <strain evidence="3">cv. Pinot noir / PN40024</strain>
        <tissue evidence="2">Leaf</tissue>
    </source>
</reference>
<dbReference type="Proteomes" id="UP001227230">
    <property type="component" value="Chromosome 18"/>
</dbReference>
<evidence type="ECO:0000259" key="1">
    <source>
        <dbReference type="PROSITE" id="PS50011"/>
    </source>
</evidence>
<dbReference type="PROSITE" id="PS00108">
    <property type="entry name" value="PROTEIN_KINASE_ST"/>
    <property type="match status" value="1"/>
</dbReference>
<dbReference type="Pfam" id="PF00069">
    <property type="entry name" value="Pkinase"/>
    <property type="match status" value="1"/>
</dbReference>
<dbReference type="SUPFAM" id="SSF56112">
    <property type="entry name" value="Protein kinase-like (PK-like)"/>
    <property type="match status" value="1"/>
</dbReference>